<feature type="chain" id="PRO_5012222415" evidence="1">
    <location>
        <begin position="20"/>
        <end position="663"/>
    </location>
</feature>
<feature type="domain" description="Secretion system C-terminal sorting" evidence="2">
    <location>
        <begin position="591"/>
        <end position="654"/>
    </location>
</feature>
<dbReference type="NCBIfam" id="TIGR04183">
    <property type="entry name" value="Por_Secre_tail"/>
    <property type="match status" value="1"/>
</dbReference>
<evidence type="ECO:0000256" key="1">
    <source>
        <dbReference type="SAM" id="SignalP"/>
    </source>
</evidence>
<keyword evidence="1" id="KW-0732">Signal</keyword>
<dbReference type="SUPFAM" id="SSF51126">
    <property type="entry name" value="Pectin lyase-like"/>
    <property type="match status" value="1"/>
</dbReference>
<evidence type="ECO:0000313" key="3">
    <source>
        <dbReference type="EMBL" id="SOD14651.1"/>
    </source>
</evidence>
<organism evidence="3 4">
    <name type="scientific">Pedobacter xixiisoli</name>
    <dbReference type="NCBI Taxonomy" id="1476464"/>
    <lineage>
        <taxon>Bacteria</taxon>
        <taxon>Pseudomonadati</taxon>
        <taxon>Bacteroidota</taxon>
        <taxon>Sphingobacteriia</taxon>
        <taxon>Sphingobacteriales</taxon>
        <taxon>Sphingobacteriaceae</taxon>
        <taxon>Pedobacter</taxon>
    </lineage>
</organism>
<dbReference type="InterPro" id="IPR011050">
    <property type="entry name" value="Pectin_lyase_fold/virulence"/>
</dbReference>
<dbReference type="Proteomes" id="UP000219281">
    <property type="component" value="Unassembled WGS sequence"/>
</dbReference>
<dbReference type="EMBL" id="OCMT01000002">
    <property type="protein sequence ID" value="SOD14651.1"/>
    <property type="molecule type" value="Genomic_DNA"/>
</dbReference>
<dbReference type="NCBIfam" id="NF041518">
    <property type="entry name" value="choice_anch_Q"/>
    <property type="match status" value="1"/>
</dbReference>
<dbReference type="Pfam" id="PF18962">
    <property type="entry name" value="Por_Secre_tail"/>
    <property type="match status" value="1"/>
</dbReference>
<evidence type="ECO:0000259" key="2">
    <source>
        <dbReference type="Pfam" id="PF18962"/>
    </source>
</evidence>
<sequence>MKLKFTLCLILLGLGSLKAQTITPDANGIVYIDANGSGNKTGNSWANAAEIRPAFTSAKTNVAIQQLWVKAGNYYPTTDTDRQKYLEITRNIKVYGGFSGTETSISGRNLQTNITTISGNIGNAALKTDNSYHLLVIWPKNEAIISNQTVIDGIVFKDANANSGSVINQELPLYMGAAIFACIQDFDQKNYPIISNCKFLDNYANQGGAAIYYDGMLASAEQIKIQDCAFENNVSSYVGGALFFFYDADYLDPLNQNLNYYNVEVANCTFKNNKVNNNAQGRGAESSGGAICALGKGNLVVRNSTFQENTSEITFTAHGYATYGNGSGLAAVRNADVKVYNSLFYNNNKAAIFNREANLKLINSTLHHTANELVSLSQAKSFEMHNSILWNDANMPALLLPDIQATIAIINNSIFNSTPAIVLTSSANNSSQNPLFVATNNFTPSSNSLAINAGDISFYTPYSTLANDKDIYGNPRLDGASIDIGAVEYPATLPVDLVDFKASKKLNGVQLAWRTLSETNNKGFNILKSSDGISFKHVAHVSARGASNYNWWDEKPFAGKNYYELQQVDLDGTAKIVGYGTVNFEMSTNAVYPNPTRDVVNIRLDGNTYRVAKLFDVSGRLLSNNTIDNDASIVSIDLSKLSSGVYFLKLFGTESKSFRVVRQ</sequence>
<accession>A0A285ZYD1</accession>
<proteinExistence type="predicted"/>
<dbReference type="AlphaFoldDB" id="A0A285ZYD1"/>
<dbReference type="RefSeq" id="WP_171047863.1">
    <property type="nucleotide sequence ID" value="NZ_OCMT01000002.1"/>
</dbReference>
<dbReference type="InterPro" id="IPR059226">
    <property type="entry name" value="Choice_anch_Q_dom"/>
</dbReference>
<dbReference type="InterPro" id="IPR026444">
    <property type="entry name" value="Secre_tail"/>
</dbReference>
<reference evidence="4" key="1">
    <citation type="submission" date="2017-09" db="EMBL/GenBank/DDBJ databases">
        <authorList>
            <person name="Varghese N."/>
            <person name="Submissions S."/>
        </authorList>
    </citation>
    <scope>NUCLEOTIDE SEQUENCE [LARGE SCALE GENOMIC DNA]</scope>
    <source>
        <strain evidence="4">CGMCC 1.12803</strain>
    </source>
</reference>
<protein>
    <submittedName>
        <fullName evidence="3">Por secretion system C-terminal sorting domain-containing protein</fullName>
    </submittedName>
</protein>
<gene>
    <name evidence="3" type="ORF">SAMN06297358_1682</name>
</gene>
<name>A0A285ZYD1_9SPHI</name>
<evidence type="ECO:0000313" key="4">
    <source>
        <dbReference type="Proteomes" id="UP000219281"/>
    </source>
</evidence>
<feature type="signal peptide" evidence="1">
    <location>
        <begin position="1"/>
        <end position="19"/>
    </location>
</feature>
<keyword evidence="4" id="KW-1185">Reference proteome</keyword>